<accession>A0A6S7BPQ0</accession>
<dbReference type="RefSeq" id="WP_175108350.1">
    <property type="nucleotide sequence ID" value="NZ_CADIKM010000089.1"/>
</dbReference>
<reference evidence="1 2" key="1">
    <citation type="submission" date="2020-04" db="EMBL/GenBank/DDBJ databases">
        <authorList>
            <person name="De Canck E."/>
        </authorList>
    </citation>
    <scope>NUCLEOTIDE SEQUENCE [LARGE SCALE GENOMIC DNA]</scope>
    <source>
        <strain evidence="1 2">LMG 28138</strain>
    </source>
</reference>
<dbReference type="AlphaFoldDB" id="A0A6S7BPQ0"/>
<evidence type="ECO:0000313" key="2">
    <source>
        <dbReference type="Proteomes" id="UP000494115"/>
    </source>
</evidence>
<dbReference type="Proteomes" id="UP000494115">
    <property type="component" value="Unassembled WGS sequence"/>
</dbReference>
<name>A0A6S7BPQ0_9BURK</name>
<keyword evidence="2" id="KW-1185">Reference proteome</keyword>
<gene>
    <name evidence="1" type="ORF">LMG28138_05852</name>
</gene>
<sequence>MMPPDFKRSLQTNDREAVVGELMQPDEPLTHSQAIETVAFLSGMTPDELDHEIASAEFTFDTPLRPFNELLAARKVGD</sequence>
<organism evidence="1 2">
    <name type="scientific">Pararobbsia alpina</name>
    <dbReference type="NCBI Taxonomy" id="621374"/>
    <lineage>
        <taxon>Bacteria</taxon>
        <taxon>Pseudomonadati</taxon>
        <taxon>Pseudomonadota</taxon>
        <taxon>Betaproteobacteria</taxon>
        <taxon>Burkholderiales</taxon>
        <taxon>Burkholderiaceae</taxon>
        <taxon>Pararobbsia</taxon>
    </lineage>
</organism>
<protein>
    <submittedName>
        <fullName evidence="1">Uncharacterized protein</fullName>
    </submittedName>
</protein>
<proteinExistence type="predicted"/>
<dbReference type="EMBL" id="CADIKM010000089">
    <property type="protein sequence ID" value="CAB3806834.1"/>
    <property type="molecule type" value="Genomic_DNA"/>
</dbReference>
<evidence type="ECO:0000313" key="1">
    <source>
        <dbReference type="EMBL" id="CAB3806834.1"/>
    </source>
</evidence>